<dbReference type="Proteomes" id="UP001178508">
    <property type="component" value="Chromosome 5"/>
</dbReference>
<dbReference type="AlphaFoldDB" id="A0AAV1F580"/>
<feature type="non-terminal residue" evidence="1">
    <location>
        <position position="61"/>
    </location>
</feature>
<evidence type="ECO:0000313" key="2">
    <source>
        <dbReference type="Proteomes" id="UP001178508"/>
    </source>
</evidence>
<gene>
    <name evidence="1" type="ORF">XNOV1_A009817</name>
</gene>
<keyword evidence="2" id="KW-1185">Reference proteome</keyword>
<name>A0AAV1F580_XYRNO</name>
<accession>A0AAV1F580</accession>
<proteinExistence type="predicted"/>
<sequence>EDWPGYDGSADTKESAAGLIEATAKDSLYGVLQIFIRITCCQHLIKKTIAEFDKSRLCQIN</sequence>
<dbReference type="EMBL" id="OY660868">
    <property type="protein sequence ID" value="CAJ1056119.1"/>
    <property type="molecule type" value="Genomic_DNA"/>
</dbReference>
<organism evidence="1 2">
    <name type="scientific">Xyrichtys novacula</name>
    <name type="common">Pearly razorfish</name>
    <name type="synonym">Hemipteronotus novacula</name>
    <dbReference type="NCBI Taxonomy" id="13765"/>
    <lineage>
        <taxon>Eukaryota</taxon>
        <taxon>Metazoa</taxon>
        <taxon>Chordata</taxon>
        <taxon>Craniata</taxon>
        <taxon>Vertebrata</taxon>
        <taxon>Euteleostomi</taxon>
        <taxon>Actinopterygii</taxon>
        <taxon>Neopterygii</taxon>
        <taxon>Teleostei</taxon>
        <taxon>Neoteleostei</taxon>
        <taxon>Acanthomorphata</taxon>
        <taxon>Eupercaria</taxon>
        <taxon>Labriformes</taxon>
        <taxon>Labridae</taxon>
        <taxon>Xyrichtys</taxon>
    </lineage>
</organism>
<evidence type="ECO:0000313" key="1">
    <source>
        <dbReference type="EMBL" id="CAJ1056119.1"/>
    </source>
</evidence>
<protein>
    <submittedName>
        <fullName evidence="1">Uncharacterized protein</fullName>
    </submittedName>
</protein>
<feature type="non-terminal residue" evidence="1">
    <location>
        <position position="1"/>
    </location>
</feature>
<reference evidence="1" key="1">
    <citation type="submission" date="2023-08" db="EMBL/GenBank/DDBJ databases">
        <authorList>
            <person name="Alioto T."/>
            <person name="Alioto T."/>
            <person name="Gomez Garrido J."/>
        </authorList>
    </citation>
    <scope>NUCLEOTIDE SEQUENCE</scope>
</reference>